<reference evidence="7 8" key="1">
    <citation type="submission" date="2018-09" db="EMBL/GenBank/DDBJ databases">
        <title>Metagenome Assembled Genomes from an Advanced Water Purification Facility.</title>
        <authorList>
            <person name="Stamps B.W."/>
            <person name="Spear J.R."/>
        </authorList>
    </citation>
    <scope>NUCLEOTIDE SEQUENCE [LARGE SCALE GENOMIC DNA]</scope>
    <source>
        <strain evidence="7">Bin_52_1</strain>
    </source>
</reference>
<dbReference type="GO" id="GO:0051536">
    <property type="term" value="F:iron-sulfur cluster binding"/>
    <property type="evidence" value="ECO:0007669"/>
    <property type="project" value="UniProtKB-KW"/>
</dbReference>
<organism evidence="7 8">
    <name type="scientific">Aquipseudomonas alcaligenes</name>
    <name type="common">Pseudomonas alcaligenes</name>
    <dbReference type="NCBI Taxonomy" id="43263"/>
    <lineage>
        <taxon>Bacteria</taxon>
        <taxon>Pseudomonadati</taxon>
        <taxon>Pseudomonadota</taxon>
        <taxon>Gammaproteobacteria</taxon>
        <taxon>Pseudomonadales</taxon>
        <taxon>Pseudomonadaceae</taxon>
        <taxon>Aquipseudomonas</taxon>
    </lineage>
</organism>
<dbReference type="PANTHER" id="PTHR47354">
    <property type="entry name" value="NADH OXIDOREDUCTASE HCR"/>
    <property type="match status" value="1"/>
</dbReference>
<dbReference type="InterPro" id="IPR017938">
    <property type="entry name" value="Riboflavin_synthase-like_b-brl"/>
</dbReference>
<evidence type="ECO:0000313" key="6">
    <source>
        <dbReference type="EMBL" id="MDH1056001.1"/>
    </source>
</evidence>
<dbReference type="InterPro" id="IPR017927">
    <property type="entry name" value="FAD-bd_FR_type"/>
</dbReference>
<dbReference type="GO" id="GO:0016491">
    <property type="term" value="F:oxidoreductase activity"/>
    <property type="evidence" value="ECO:0007669"/>
    <property type="project" value="InterPro"/>
</dbReference>
<keyword evidence="1" id="KW-0411">Iron-sulfur</keyword>
<evidence type="ECO:0000259" key="3">
    <source>
        <dbReference type="PROSITE" id="PS51384"/>
    </source>
</evidence>
<sequence length="255" mass="27648">MAEASAGTGQHLRWQNARVEALDALTPTIRRITLRPQHWHQPLAGQHLDVRLTADDGYQAQRSYSLLSPPQREGVYELGIERLADGEVSPWFHDAVQVGESIEVLGPVGGHFVWRAQEAPPTLLIGGGSGVVPLLAMAAHGVQSGLMAPMVLMVAARTLADVPLWTELQQWQAQSSRFQCRLALSRETTVPRVQDHAGRLRLEVLAAALQQLADNATGSASVYVCGSNAFVESVIAMLRALRIPDGAIRTERFGG</sequence>
<evidence type="ECO:0000313" key="7">
    <source>
        <dbReference type="EMBL" id="TXI31772.1"/>
    </source>
</evidence>
<accession>A0A5C7W571</accession>
<dbReference type="EMBL" id="BPMT01000034">
    <property type="protein sequence ID" value="GIZ95189.1"/>
    <property type="molecule type" value="Genomic_DNA"/>
</dbReference>
<evidence type="ECO:0000256" key="1">
    <source>
        <dbReference type="ARBA" id="ARBA00023014"/>
    </source>
</evidence>
<dbReference type="SUPFAM" id="SSF63380">
    <property type="entry name" value="Riboflavin synthase domain-like"/>
    <property type="match status" value="1"/>
</dbReference>
<proteinExistence type="predicted"/>
<evidence type="ECO:0000313" key="4">
    <source>
        <dbReference type="EMBL" id="GIZ90852.1"/>
    </source>
</evidence>
<dbReference type="Proteomes" id="UP001158730">
    <property type="component" value="Unassembled WGS sequence"/>
</dbReference>
<dbReference type="InterPro" id="IPR039261">
    <property type="entry name" value="FNR_nucleotide-bd"/>
</dbReference>
<dbReference type="Pfam" id="PF00970">
    <property type="entry name" value="FAD_binding_6"/>
    <property type="match status" value="1"/>
</dbReference>
<evidence type="ECO:0000313" key="8">
    <source>
        <dbReference type="Proteomes" id="UP000321110"/>
    </source>
</evidence>
<reference evidence="6" key="3">
    <citation type="submission" date="2022-09" db="EMBL/GenBank/DDBJ databases">
        <title>Intensive care unit water sources are persistently colonized with multi-drug resistant bacteria and are the site of extensive horizontal gene transfer of antibiotic resistance genes.</title>
        <authorList>
            <person name="Diorio-Toth L."/>
        </authorList>
    </citation>
    <scope>NUCLEOTIDE SEQUENCE</scope>
    <source>
        <strain evidence="6">GD03990</strain>
    </source>
</reference>
<keyword evidence="1" id="KW-0408">Iron</keyword>
<dbReference type="InterPro" id="IPR008333">
    <property type="entry name" value="Cbr1-like_FAD-bd_dom"/>
</dbReference>
<protein>
    <submittedName>
        <fullName evidence="6 7">Oxidoreductase</fullName>
    </submittedName>
</protein>
<dbReference type="InterPro" id="IPR001433">
    <property type="entry name" value="OxRdtase_FAD/NAD-bd"/>
</dbReference>
<dbReference type="Pfam" id="PF00175">
    <property type="entry name" value="NAD_binding_1"/>
    <property type="match status" value="1"/>
</dbReference>
<dbReference type="Proteomes" id="UP000887212">
    <property type="component" value="Unassembled WGS sequence"/>
</dbReference>
<dbReference type="Gene3D" id="3.40.50.80">
    <property type="entry name" value="Nucleotide-binding domain of ferredoxin-NADP reductase (FNR) module"/>
    <property type="match status" value="1"/>
</dbReference>
<dbReference type="Proteomes" id="UP000887228">
    <property type="component" value="Unassembled WGS sequence"/>
</dbReference>
<feature type="domain" description="FAD-binding FR-type" evidence="3">
    <location>
        <begin position="12"/>
        <end position="114"/>
    </location>
</feature>
<evidence type="ECO:0000313" key="5">
    <source>
        <dbReference type="EMBL" id="GIZ95189.1"/>
    </source>
</evidence>
<evidence type="ECO:0000313" key="9">
    <source>
        <dbReference type="Proteomes" id="UP000887228"/>
    </source>
</evidence>
<dbReference type="RefSeq" id="WP_126882738.1">
    <property type="nucleotide sequence ID" value="NZ_AP024354.1"/>
</dbReference>
<comment type="caution">
    <text evidence="7">The sequence shown here is derived from an EMBL/GenBank/DDBJ whole genome shotgun (WGS) entry which is preliminary data.</text>
</comment>
<dbReference type="SUPFAM" id="SSF52343">
    <property type="entry name" value="Ferredoxin reductase-like, C-terminal NADP-linked domain"/>
    <property type="match status" value="1"/>
</dbReference>
<dbReference type="EMBL" id="SSFO01000176">
    <property type="protein sequence ID" value="TXI31772.1"/>
    <property type="molecule type" value="Genomic_DNA"/>
</dbReference>
<keyword evidence="1" id="KW-0479">Metal-binding</keyword>
<comment type="cofactor">
    <cofactor evidence="2">
        <name>[2Fe-2S] cluster</name>
        <dbReference type="ChEBI" id="CHEBI:190135"/>
    </cofactor>
</comment>
<gene>
    <name evidence="7" type="ORF">E6Q69_10620</name>
    <name evidence="4" type="ORF">KAM435_41790</name>
    <name evidence="5" type="ORF">KAM436_41570</name>
    <name evidence="6" type="ORF">N5C05_14680</name>
</gene>
<evidence type="ECO:0000256" key="2">
    <source>
        <dbReference type="ARBA" id="ARBA00034078"/>
    </source>
</evidence>
<dbReference type="EMBL" id="BPMS01000037">
    <property type="protein sequence ID" value="GIZ90852.1"/>
    <property type="molecule type" value="Genomic_DNA"/>
</dbReference>
<dbReference type="InterPro" id="IPR050415">
    <property type="entry name" value="MRET"/>
</dbReference>
<reference evidence="4 9" key="2">
    <citation type="submission" date="2021-07" db="EMBL/GenBank/DDBJ databases">
        <title>Whole genome sequencing of carbapenem-resistant Pseudomonas spp. isolated in Japan.</title>
        <authorList>
            <person name="Suzuki M."/>
            <person name="Maehana S."/>
            <person name="Kitasato H."/>
        </authorList>
    </citation>
    <scope>NUCLEOTIDE SEQUENCE</scope>
    <source>
        <strain evidence="4">KAM435</strain>
        <strain evidence="5 9">KAM436</strain>
    </source>
</reference>
<dbReference type="PANTHER" id="PTHR47354:SF5">
    <property type="entry name" value="PROTEIN RFBI"/>
    <property type="match status" value="1"/>
</dbReference>
<name>A0A5C7W571_AQUAC</name>
<dbReference type="Proteomes" id="UP000321110">
    <property type="component" value="Unassembled WGS sequence"/>
</dbReference>
<dbReference type="EMBL" id="JAOBYN010000013">
    <property type="protein sequence ID" value="MDH1056001.1"/>
    <property type="molecule type" value="Genomic_DNA"/>
</dbReference>
<dbReference type="Gene3D" id="2.40.30.10">
    <property type="entry name" value="Translation factors"/>
    <property type="match status" value="1"/>
</dbReference>
<dbReference type="AlphaFoldDB" id="A0A5C7W571"/>
<dbReference type="PROSITE" id="PS51384">
    <property type="entry name" value="FAD_FR"/>
    <property type="match status" value="1"/>
</dbReference>